<organism evidence="2 3">
    <name type="scientific">Sesamum alatum</name>
    <dbReference type="NCBI Taxonomy" id="300844"/>
    <lineage>
        <taxon>Eukaryota</taxon>
        <taxon>Viridiplantae</taxon>
        <taxon>Streptophyta</taxon>
        <taxon>Embryophyta</taxon>
        <taxon>Tracheophyta</taxon>
        <taxon>Spermatophyta</taxon>
        <taxon>Magnoliopsida</taxon>
        <taxon>eudicotyledons</taxon>
        <taxon>Gunneridae</taxon>
        <taxon>Pentapetalae</taxon>
        <taxon>asterids</taxon>
        <taxon>lamiids</taxon>
        <taxon>Lamiales</taxon>
        <taxon>Pedaliaceae</taxon>
        <taxon>Sesamum</taxon>
    </lineage>
</organism>
<dbReference type="PANTHER" id="PTHR33286">
    <property type="entry name" value="BIFUNCTIONAL INHIBITOR/LIPID-TRANSFER PROTEIN/SEED STORAGE 2S ALBUMIN SUPERFAMILY PROTEIN"/>
    <property type="match status" value="1"/>
</dbReference>
<gene>
    <name evidence="2" type="ORF">Salat_2864700</name>
</gene>
<evidence type="ECO:0000313" key="3">
    <source>
        <dbReference type="Proteomes" id="UP001293254"/>
    </source>
</evidence>
<dbReference type="Proteomes" id="UP001293254">
    <property type="component" value="Unassembled WGS sequence"/>
</dbReference>
<protein>
    <recommendedName>
        <fullName evidence="1">Bifunctional inhibitor/plant lipid transfer protein/seed storage helical domain-containing protein</fullName>
    </recommendedName>
</protein>
<keyword evidence="3" id="KW-1185">Reference proteome</keyword>
<dbReference type="Pfam" id="PF14368">
    <property type="entry name" value="LTP_2"/>
    <property type="match status" value="1"/>
</dbReference>
<name>A0AAE1XMA6_9LAMI</name>
<reference evidence="2" key="2">
    <citation type="journal article" date="2024" name="Plant">
        <title>Genomic evolution and insights into agronomic trait innovations of Sesamum species.</title>
        <authorList>
            <person name="Miao H."/>
            <person name="Wang L."/>
            <person name="Qu L."/>
            <person name="Liu H."/>
            <person name="Sun Y."/>
            <person name="Le M."/>
            <person name="Wang Q."/>
            <person name="Wei S."/>
            <person name="Zheng Y."/>
            <person name="Lin W."/>
            <person name="Duan Y."/>
            <person name="Cao H."/>
            <person name="Xiong S."/>
            <person name="Wang X."/>
            <person name="Wei L."/>
            <person name="Li C."/>
            <person name="Ma Q."/>
            <person name="Ju M."/>
            <person name="Zhao R."/>
            <person name="Li G."/>
            <person name="Mu C."/>
            <person name="Tian Q."/>
            <person name="Mei H."/>
            <person name="Zhang T."/>
            <person name="Gao T."/>
            <person name="Zhang H."/>
        </authorList>
    </citation>
    <scope>NUCLEOTIDE SEQUENCE</scope>
    <source>
        <strain evidence="2">3651</strain>
    </source>
</reference>
<proteinExistence type="predicted"/>
<dbReference type="InterPro" id="IPR016140">
    <property type="entry name" value="Bifunc_inhib/LTP/seed_store"/>
</dbReference>
<dbReference type="PANTHER" id="PTHR33286:SF1">
    <property type="entry name" value="OS01G0800600 PROTEIN"/>
    <property type="match status" value="1"/>
</dbReference>
<dbReference type="AlphaFoldDB" id="A0AAE1XMA6"/>
<feature type="domain" description="Bifunctional inhibitor/plant lipid transfer protein/seed storage helical" evidence="1">
    <location>
        <begin position="12"/>
        <end position="97"/>
    </location>
</feature>
<evidence type="ECO:0000259" key="1">
    <source>
        <dbReference type="Pfam" id="PF14368"/>
    </source>
</evidence>
<reference evidence="2" key="1">
    <citation type="submission" date="2020-06" db="EMBL/GenBank/DDBJ databases">
        <authorList>
            <person name="Li T."/>
            <person name="Hu X."/>
            <person name="Zhang T."/>
            <person name="Song X."/>
            <person name="Zhang H."/>
            <person name="Dai N."/>
            <person name="Sheng W."/>
            <person name="Hou X."/>
            <person name="Wei L."/>
        </authorList>
    </citation>
    <scope>NUCLEOTIDE SEQUENCE</scope>
    <source>
        <strain evidence="2">3651</strain>
        <tissue evidence="2">Leaf</tissue>
    </source>
</reference>
<comment type="caution">
    <text evidence="2">The sequence shown here is derived from an EMBL/GenBank/DDBJ whole genome shotgun (WGS) entry which is preliminary data.</text>
</comment>
<evidence type="ECO:0000313" key="2">
    <source>
        <dbReference type="EMBL" id="KAK4414517.1"/>
    </source>
</evidence>
<accession>A0AAE1XMA6</accession>
<dbReference type="EMBL" id="JACGWO010000012">
    <property type="protein sequence ID" value="KAK4414517.1"/>
    <property type="molecule type" value="Genomic_DNA"/>
</dbReference>
<sequence length="114" mass="13233">MNAHSAFGQNPPMSGVRRWCGDMFNFVKHCAIYMHRYSPSFLKPDRSEQCCAFARKVNVVLFCKIFLIKDTEKMFDPIKVAMVASYCGKPLPRYTKCGSKSQFLDFQHRYCSKI</sequence>